<dbReference type="AlphaFoldDB" id="V6LPZ2"/>
<feature type="coiled-coil region" evidence="1">
    <location>
        <begin position="238"/>
        <end position="272"/>
    </location>
</feature>
<dbReference type="VEuPathDB" id="GiardiaDB:SS50377_22057"/>
<keyword evidence="1" id="KW-0175">Coiled coil</keyword>
<protein>
    <submittedName>
        <fullName evidence="2">Uncharacterized protein</fullName>
    </submittedName>
</protein>
<reference evidence="3" key="2">
    <citation type="submission" date="2020-12" db="EMBL/GenBank/DDBJ databases">
        <title>New Spironucleus salmonicida genome in near-complete chromosomes.</title>
        <authorList>
            <person name="Xu F."/>
            <person name="Kurt Z."/>
            <person name="Jimenez-Gonzalez A."/>
            <person name="Astvaldsson A."/>
            <person name="Andersson J.O."/>
            <person name="Svard S.G."/>
        </authorList>
    </citation>
    <scope>NUCLEOTIDE SEQUENCE</scope>
    <source>
        <strain evidence="3">ATCC 50377</strain>
    </source>
</reference>
<sequence>MQESEFVISLEPQTFEILQQSVVNTQQIEEKPYVNENPFDQINEVMSLLTKSINGFDRSKLTISLPEKQKIITHLDINILSIPQIEIEENGESLMCSVHSINQAPEVDIKCHVTKDENQKEVYYDNKNYLIDDTHIINYQMQNDLNQLADKVQVQNYKDDIRKLKIQLQDYKEKQVKYYQDTVQPLRKTHHHKQSTESFIPSNFLSNNIHHNILDQVQSLNASSSQAAQSILQDDPFNELLQQKAQLQQDDMDFYKQNIEKTKQQLQIFTLDSPKADKKPISMHIQQLQTQLNSIPLKQQKKTSHLKQSTSTLKSNYQQDIWLEKQQKVKLECQKLIVSSIVGTDDFSQQQIKQSLNNTTLSDQQYTQQNCNLTQSIQTINNNQTEQLNQSQAYSKDEQTQSINEVLTSSFDDYEVMSPNRKSFQQDQLLSKYTQENQCMQVSFDIKSRSDSLILTNSDIDKDVIRSKVNQSQITSKSTIEDKNSIIIEDLQPILQLQLPTQNLSDFTQHKIISDRTLQAKLQYKKQQISTLQERAEDLKRRQQLVQKRKCSKK</sequence>
<evidence type="ECO:0000313" key="3">
    <source>
        <dbReference type="EMBL" id="KAH0576493.1"/>
    </source>
</evidence>
<feature type="coiled-coil region" evidence="1">
    <location>
        <begin position="154"/>
        <end position="181"/>
    </location>
</feature>
<name>V6LPZ2_9EUKA</name>
<gene>
    <name evidence="2" type="ORF">SS50377_14353</name>
    <name evidence="3" type="ORF">SS50377_22057</name>
</gene>
<organism evidence="2">
    <name type="scientific">Spironucleus salmonicida</name>
    <dbReference type="NCBI Taxonomy" id="348837"/>
    <lineage>
        <taxon>Eukaryota</taxon>
        <taxon>Metamonada</taxon>
        <taxon>Diplomonadida</taxon>
        <taxon>Hexamitidae</taxon>
        <taxon>Hexamitinae</taxon>
        <taxon>Spironucleus</taxon>
    </lineage>
</organism>
<feature type="coiled-coil region" evidence="1">
    <location>
        <begin position="522"/>
        <end position="549"/>
    </location>
</feature>
<proteinExistence type="predicted"/>
<keyword evidence="4" id="KW-1185">Reference proteome</keyword>
<dbReference type="Proteomes" id="UP000018208">
    <property type="component" value="Unassembled WGS sequence"/>
</dbReference>
<dbReference type="EMBL" id="KI546089">
    <property type="protein sequence ID" value="EST45781.1"/>
    <property type="molecule type" value="Genomic_DNA"/>
</dbReference>
<accession>V6LPZ2</accession>
<dbReference type="EMBL" id="AUWU02000002">
    <property type="protein sequence ID" value="KAH0576493.1"/>
    <property type="molecule type" value="Genomic_DNA"/>
</dbReference>
<evidence type="ECO:0000313" key="4">
    <source>
        <dbReference type="Proteomes" id="UP000018208"/>
    </source>
</evidence>
<reference evidence="2 3" key="1">
    <citation type="journal article" date="2014" name="PLoS Genet.">
        <title>The Genome of Spironucleus salmonicida Highlights a Fish Pathogen Adapted to Fluctuating Environments.</title>
        <authorList>
            <person name="Xu F."/>
            <person name="Jerlstrom-Hultqvist J."/>
            <person name="Einarsson E."/>
            <person name="Astvaldsson A."/>
            <person name="Svard S.G."/>
            <person name="Andersson J.O."/>
        </authorList>
    </citation>
    <scope>NUCLEOTIDE SEQUENCE</scope>
    <source>
        <strain evidence="3">ATCC 50377</strain>
    </source>
</reference>
<evidence type="ECO:0000313" key="2">
    <source>
        <dbReference type="EMBL" id="EST45781.1"/>
    </source>
</evidence>
<evidence type="ECO:0000256" key="1">
    <source>
        <dbReference type="SAM" id="Coils"/>
    </source>
</evidence>